<reference evidence="10 11" key="1">
    <citation type="submission" date="2017-10" db="EMBL/GenBank/DDBJ databases">
        <title>Novel microbial diversity and functional potential in the marine mammal oral microbiome.</title>
        <authorList>
            <person name="Dudek N.K."/>
            <person name="Sun C.L."/>
            <person name="Burstein D."/>
            <person name="Kantor R.S."/>
            <person name="Aliaga Goltsman D.S."/>
            <person name="Bik E.M."/>
            <person name="Thomas B.C."/>
            <person name="Banfield J.F."/>
            <person name="Relman D.A."/>
        </authorList>
    </citation>
    <scope>NUCLEOTIDE SEQUENCE [LARGE SCALE GENOMIC DNA]</scope>
    <source>
        <strain evidence="10">DOLZORAL124_49_17</strain>
    </source>
</reference>
<name>A0A2G6E6P6_9BACT</name>
<evidence type="ECO:0000256" key="4">
    <source>
        <dbReference type="ARBA" id="ARBA00022692"/>
    </source>
</evidence>
<evidence type="ECO:0000259" key="9">
    <source>
        <dbReference type="Pfam" id="PF02397"/>
    </source>
</evidence>
<feature type="domain" description="Glycosyltransferase 2-like" evidence="8">
    <location>
        <begin position="8"/>
        <end position="149"/>
    </location>
</feature>
<dbReference type="PANTHER" id="PTHR30576">
    <property type="entry name" value="COLANIC BIOSYNTHESIS UDP-GLUCOSE LIPID CARRIER TRANSFERASE"/>
    <property type="match status" value="1"/>
</dbReference>
<evidence type="ECO:0000259" key="8">
    <source>
        <dbReference type="Pfam" id="PF00535"/>
    </source>
</evidence>
<feature type="domain" description="Bacterial sugar transferase" evidence="9">
    <location>
        <begin position="540"/>
        <end position="727"/>
    </location>
</feature>
<feature type="transmembrane region" description="Helical" evidence="7">
    <location>
        <begin position="375"/>
        <end position="394"/>
    </location>
</feature>
<feature type="transmembrane region" description="Helical" evidence="7">
    <location>
        <begin position="315"/>
        <end position="335"/>
    </location>
</feature>
<protein>
    <recommendedName>
        <fullName evidence="12">Bacterial sugar transferase domain-containing protein</fullName>
    </recommendedName>
</protein>
<dbReference type="NCBIfam" id="TIGR03025">
    <property type="entry name" value="EPS_sugtrans"/>
    <property type="match status" value="1"/>
</dbReference>
<proteinExistence type="inferred from homology"/>
<gene>
    <name evidence="10" type="ORF">CSB45_05860</name>
</gene>
<comment type="caution">
    <text evidence="10">The sequence shown here is derived from an EMBL/GenBank/DDBJ whole genome shotgun (WGS) entry which is preliminary data.</text>
</comment>
<evidence type="ECO:0008006" key="12">
    <source>
        <dbReference type="Google" id="ProtNLM"/>
    </source>
</evidence>
<feature type="transmembrane region" description="Helical" evidence="7">
    <location>
        <begin position="243"/>
        <end position="264"/>
    </location>
</feature>
<evidence type="ECO:0000256" key="5">
    <source>
        <dbReference type="ARBA" id="ARBA00022989"/>
    </source>
</evidence>
<dbReference type="Gene3D" id="3.40.50.720">
    <property type="entry name" value="NAD(P)-binding Rossmann-like Domain"/>
    <property type="match status" value="1"/>
</dbReference>
<keyword evidence="4 7" id="KW-0812">Transmembrane</keyword>
<dbReference type="Gene3D" id="3.90.550.10">
    <property type="entry name" value="Spore Coat Polysaccharide Biosynthesis Protein SpsA, Chain A"/>
    <property type="match status" value="1"/>
</dbReference>
<dbReference type="InterPro" id="IPR017475">
    <property type="entry name" value="EPS_sugar_tfrase"/>
</dbReference>
<accession>A0A2G6E6P6</accession>
<organism evidence="10 11">
    <name type="scientific">candidate division KSB3 bacterium</name>
    <dbReference type="NCBI Taxonomy" id="2044937"/>
    <lineage>
        <taxon>Bacteria</taxon>
        <taxon>candidate division KSB3</taxon>
    </lineage>
</organism>
<dbReference type="Proteomes" id="UP000229740">
    <property type="component" value="Unassembled WGS sequence"/>
</dbReference>
<comment type="subcellular location">
    <subcellularLocation>
        <location evidence="1">Membrane</location>
        <topology evidence="1">Multi-pass membrane protein</topology>
    </subcellularLocation>
</comment>
<evidence type="ECO:0000256" key="7">
    <source>
        <dbReference type="SAM" id="Phobius"/>
    </source>
</evidence>
<evidence type="ECO:0000256" key="1">
    <source>
        <dbReference type="ARBA" id="ARBA00004141"/>
    </source>
</evidence>
<dbReference type="GO" id="GO:0016020">
    <property type="term" value="C:membrane"/>
    <property type="evidence" value="ECO:0007669"/>
    <property type="project" value="UniProtKB-SubCell"/>
</dbReference>
<dbReference type="CDD" id="cd04186">
    <property type="entry name" value="GT_2_like_c"/>
    <property type="match status" value="1"/>
</dbReference>
<keyword evidence="5 7" id="KW-1133">Transmembrane helix</keyword>
<dbReference type="AlphaFoldDB" id="A0A2G6E6P6"/>
<dbReference type="PANTHER" id="PTHR30576:SF10">
    <property type="entry name" value="SLL5057 PROTEIN"/>
    <property type="match status" value="1"/>
</dbReference>
<keyword evidence="3" id="KW-0808">Transferase</keyword>
<dbReference type="Pfam" id="PF00535">
    <property type="entry name" value="Glycos_transf_2"/>
    <property type="match status" value="1"/>
</dbReference>
<evidence type="ECO:0000313" key="11">
    <source>
        <dbReference type="Proteomes" id="UP000229740"/>
    </source>
</evidence>
<evidence type="ECO:0000256" key="2">
    <source>
        <dbReference type="ARBA" id="ARBA00006464"/>
    </source>
</evidence>
<comment type="similarity">
    <text evidence="2">Belongs to the bacterial sugar transferase family.</text>
</comment>
<dbReference type="SUPFAM" id="SSF53448">
    <property type="entry name" value="Nucleotide-diphospho-sugar transferases"/>
    <property type="match status" value="1"/>
</dbReference>
<dbReference type="Pfam" id="PF13727">
    <property type="entry name" value="CoA_binding_3"/>
    <property type="match status" value="1"/>
</dbReference>
<evidence type="ECO:0000256" key="6">
    <source>
        <dbReference type="ARBA" id="ARBA00023136"/>
    </source>
</evidence>
<feature type="transmembrane region" description="Helical" evidence="7">
    <location>
        <begin position="347"/>
        <end position="369"/>
    </location>
</feature>
<dbReference type="EMBL" id="PDPS01000025">
    <property type="protein sequence ID" value="PID57749.1"/>
    <property type="molecule type" value="Genomic_DNA"/>
</dbReference>
<dbReference type="Pfam" id="PF02397">
    <property type="entry name" value="Bac_transf"/>
    <property type="match status" value="1"/>
</dbReference>
<sequence length="733" mass="84060">MRFMTLQIILVNYNSTELLIRCLDTLKDQSIPVDHQIVVVDNHSPDGGAERLRRERQDIELLENTANVGYAGAVNQAIRQSNSSYILLLNPDIEVKPGAISAMLNFMGTHSDAGIVGGKLLNSDGSLQYSCRTFYTLPVILLRRTFLGKLFPDSKRLAQHLMTDWDHNSVREVDWVLGACLMIRRSALKEIGLMDERFFLYFEDVDWCYRMKKGGWKVYYLPDAQMLHHHQRQSAKGLLNKTLLYHLMSLIHFYDKWGSLLFFLKRYRGFLKFLLFLLLDIAAVNLSFSGAHFIRNHVLIFLEKPPIPFFYYHKFLLFVNLVTPLVFYSSGLYTFKQGEVWVDELFRAAKGVLMNSLFLMAASYLVQGYEFSRSIVLVFAVLSVCSIFILRWGAFSYYTSWYKKGFNLRRTLIIGTGKSAAVVQNVFQKHYALGFDIVGFIHSDHTQQEDASPDAIFPILGSLHDLPRLIREQNISELIITNSSDSQELISRGRQSGVNVRLLTDFHSLRLHESVFEELAGIPTILFKGSPLFGFNLALKRMMDIVLSLIGLIVLSPFLSVIAALIKLESSGPVLFRQTRIGRDRQPFTMFKFRSMCDNADAIKGQLTHYNEAQGPIFKIQNDPRRTRLGRFLRKFSLDELPQLWNVLKGEMSLVGPRPPLPSEVNEYDEWAFKRLEVKPGISGLWQVSGRSDLTFDEMLKLDVYYIWNWSLSDDLKILLRTIPVVISGKGAY</sequence>
<feature type="transmembrane region" description="Helical" evidence="7">
    <location>
        <begin position="545"/>
        <end position="566"/>
    </location>
</feature>
<dbReference type="InterPro" id="IPR003362">
    <property type="entry name" value="Bact_transf"/>
</dbReference>
<dbReference type="GO" id="GO:0016780">
    <property type="term" value="F:phosphotransferase activity, for other substituted phosphate groups"/>
    <property type="evidence" value="ECO:0007669"/>
    <property type="project" value="TreeGrafter"/>
</dbReference>
<feature type="transmembrane region" description="Helical" evidence="7">
    <location>
        <begin position="273"/>
        <end position="295"/>
    </location>
</feature>
<keyword evidence="6 7" id="KW-0472">Membrane</keyword>
<evidence type="ECO:0000256" key="3">
    <source>
        <dbReference type="ARBA" id="ARBA00022679"/>
    </source>
</evidence>
<dbReference type="InterPro" id="IPR029044">
    <property type="entry name" value="Nucleotide-diphossugar_trans"/>
</dbReference>
<evidence type="ECO:0000313" key="10">
    <source>
        <dbReference type="EMBL" id="PID57749.1"/>
    </source>
</evidence>
<dbReference type="InterPro" id="IPR001173">
    <property type="entry name" value="Glyco_trans_2-like"/>
</dbReference>